<name>A0A538SH20_UNCEI</name>
<dbReference type="PROSITE" id="PS51900">
    <property type="entry name" value="CB"/>
    <property type="match status" value="1"/>
</dbReference>
<dbReference type="Gene3D" id="1.10.443.10">
    <property type="entry name" value="Intergrase catalytic core"/>
    <property type="match status" value="1"/>
</dbReference>
<dbReference type="Pfam" id="PF02899">
    <property type="entry name" value="Phage_int_SAM_1"/>
    <property type="match status" value="1"/>
</dbReference>
<dbReference type="Pfam" id="PF00589">
    <property type="entry name" value="Phage_integrase"/>
    <property type="match status" value="1"/>
</dbReference>
<dbReference type="PANTHER" id="PTHR30349">
    <property type="entry name" value="PHAGE INTEGRASE-RELATED"/>
    <property type="match status" value="1"/>
</dbReference>
<dbReference type="InterPro" id="IPR044068">
    <property type="entry name" value="CB"/>
</dbReference>
<feature type="domain" description="Core-binding (CB)" evidence="6">
    <location>
        <begin position="1"/>
        <end position="95"/>
    </location>
</feature>
<dbReference type="InterPro" id="IPR010998">
    <property type="entry name" value="Integrase_recombinase_N"/>
</dbReference>
<evidence type="ECO:0000313" key="8">
    <source>
        <dbReference type="Proteomes" id="UP000316292"/>
    </source>
</evidence>
<dbReference type="EMBL" id="VBOR01000030">
    <property type="protein sequence ID" value="TMQ50665.1"/>
    <property type="molecule type" value="Genomic_DNA"/>
</dbReference>
<proteinExistence type="predicted"/>
<accession>A0A538SH20</accession>
<comment type="caution">
    <text evidence="7">The sequence shown here is derived from an EMBL/GenBank/DDBJ whole genome shotgun (WGS) entry which is preliminary data.</text>
</comment>
<sequence length="306" mass="34175">MERWIAEFLEYLGTQRRCAPATLRAYHDDLTRFAEFARARLGSRARFPEDLTPELLAAYAAARSLTKVRRKNRPIAARTLGRSLAALRSFLRYLEYRGKTTGSLRGTLPRVSVPQPLPAAISATPLNELLDRAASSLREGDRRALRALVAAEWLYGSGLRLGELTGLTWARFDKDRRLARVLGKGSKERVVPVGGRAAATLERYWAELGRKPTIQMPLIPGRGGKPVSPRTLERDIRALLCGLGPNAATHPHALRHSFATHLLERGADLRAVQELLGHRSLSTTQIYTHVTRRRMKQAYAQAHPRA</sequence>
<dbReference type="InterPro" id="IPR004107">
    <property type="entry name" value="Integrase_SAM-like_N"/>
</dbReference>
<gene>
    <name evidence="7" type="ORF">E6K71_02090</name>
</gene>
<dbReference type="InterPro" id="IPR002104">
    <property type="entry name" value="Integrase_catalytic"/>
</dbReference>
<dbReference type="GO" id="GO:0015074">
    <property type="term" value="P:DNA integration"/>
    <property type="evidence" value="ECO:0007669"/>
    <property type="project" value="UniProtKB-KW"/>
</dbReference>
<evidence type="ECO:0000256" key="2">
    <source>
        <dbReference type="ARBA" id="ARBA00023125"/>
    </source>
</evidence>
<keyword evidence="2 4" id="KW-0238">DNA-binding</keyword>
<keyword evidence="1" id="KW-0229">DNA integration</keyword>
<organism evidence="7 8">
    <name type="scientific">Eiseniibacteriota bacterium</name>
    <dbReference type="NCBI Taxonomy" id="2212470"/>
    <lineage>
        <taxon>Bacteria</taxon>
        <taxon>Candidatus Eiseniibacteriota</taxon>
    </lineage>
</organism>
<protein>
    <submittedName>
        <fullName evidence="7">Tyrosine recombinase XerC</fullName>
    </submittedName>
</protein>
<dbReference type="GO" id="GO:0003677">
    <property type="term" value="F:DNA binding"/>
    <property type="evidence" value="ECO:0007669"/>
    <property type="project" value="UniProtKB-UniRule"/>
</dbReference>
<dbReference type="Gene3D" id="1.10.150.130">
    <property type="match status" value="1"/>
</dbReference>
<evidence type="ECO:0000259" key="6">
    <source>
        <dbReference type="PROSITE" id="PS51900"/>
    </source>
</evidence>
<dbReference type="InterPro" id="IPR013762">
    <property type="entry name" value="Integrase-like_cat_sf"/>
</dbReference>
<dbReference type="InterPro" id="IPR050090">
    <property type="entry name" value="Tyrosine_recombinase_XerCD"/>
</dbReference>
<feature type="domain" description="Tyr recombinase" evidence="5">
    <location>
        <begin position="116"/>
        <end position="300"/>
    </location>
</feature>
<dbReference type="SUPFAM" id="SSF56349">
    <property type="entry name" value="DNA breaking-rejoining enzymes"/>
    <property type="match status" value="1"/>
</dbReference>
<evidence type="ECO:0000256" key="3">
    <source>
        <dbReference type="ARBA" id="ARBA00023172"/>
    </source>
</evidence>
<evidence type="ECO:0000256" key="4">
    <source>
        <dbReference type="PROSITE-ProRule" id="PRU01248"/>
    </source>
</evidence>
<dbReference type="Proteomes" id="UP000316292">
    <property type="component" value="Unassembled WGS sequence"/>
</dbReference>
<evidence type="ECO:0000256" key="1">
    <source>
        <dbReference type="ARBA" id="ARBA00022908"/>
    </source>
</evidence>
<reference evidence="7 8" key="1">
    <citation type="journal article" date="2019" name="Nat. Microbiol.">
        <title>Mediterranean grassland soil C-N compound turnover is dependent on rainfall and depth, and is mediated by genomically divergent microorganisms.</title>
        <authorList>
            <person name="Diamond S."/>
            <person name="Andeer P.F."/>
            <person name="Li Z."/>
            <person name="Crits-Christoph A."/>
            <person name="Burstein D."/>
            <person name="Anantharaman K."/>
            <person name="Lane K.R."/>
            <person name="Thomas B.C."/>
            <person name="Pan C."/>
            <person name="Northen T.R."/>
            <person name="Banfield J.F."/>
        </authorList>
    </citation>
    <scope>NUCLEOTIDE SEQUENCE [LARGE SCALE GENOMIC DNA]</scope>
    <source>
        <strain evidence="7">WS_1</strain>
    </source>
</reference>
<dbReference type="PROSITE" id="PS51898">
    <property type="entry name" value="TYR_RECOMBINASE"/>
    <property type="match status" value="1"/>
</dbReference>
<dbReference type="PANTHER" id="PTHR30349:SF90">
    <property type="entry name" value="TYROSINE RECOMBINASE XERD"/>
    <property type="match status" value="1"/>
</dbReference>
<dbReference type="GO" id="GO:0006310">
    <property type="term" value="P:DNA recombination"/>
    <property type="evidence" value="ECO:0007669"/>
    <property type="project" value="UniProtKB-KW"/>
</dbReference>
<dbReference type="SUPFAM" id="SSF47823">
    <property type="entry name" value="lambda integrase-like, N-terminal domain"/>
    <property type="match status" value="1"/>
</dbReference>
<dbReference type="InterPro" id="IPR011010">
    <property type="entry name" value="DNA_brk_join_enz"/>
</dbReference>
<dbReference type="AlphaFoldDB" id="A0A538SH20"/>
<evidence type="ECO:0000259" key="5">
    <source>
        <dbReference type="PROSITE" id="PS51898"/>
    </source>
</evidence>
<evidence type="ECO:0000313" key="7">
    <source>
        <dbReference type="EMBL" id="TMQ50665.1"/>
    </source>
</evidence>
<keyword evidence="3" id="KW-0233">DNA recombination</keyword>